<dbReference type="PROSITE" id="PS50235">
    <property type="entry name" value="USP_3"/>
    <property type="match status" value="1"/>
</dbReference>
<dbReference type="InterPro" id="IPR018200">
    <property type="entry name" value="USP_CS"/>
</dbReference>
<evidence type="ECO:0000259" key="2">
    <source>
        <dbReference type="PROSITE" id="PS50235"/>
    </source>
</evidence>
<dbReference type="InterPro" id="IPR050164">
    <property type="entry name" value="Peptidase_C19"/>
</dbReference>
<dbReference type="SUPFAM" id="SSF54001">
    <property type="entry name" value="Cysteine proteinases"/>
    <property type="match status" value="1"/>
</dbReference>
<dbReference type="Gene3D" id="3.90.70.10">
    <property type="entry name" value="Cysteine proteinases"/>
    <property type="match status" value="1"/>
</dbReference>
<name>A0A3P3YIW9_PLABS</name>
<dbReference type="GO" id="GO:0004843">
    <property type="term" value="F:cysteine-type deubiquitinase activity"/>
    <property type="evidence" value="ECO:0007669"/>
    <property type="project" value="InterPro"/>
</dbReference>
<dbReference type="GO" id="GO:0005829">
    <property type="term" value="C:cytosol"/>
    <property type="evidence" value="ECO:0007669"/>
    <property type="project" value="TreeGrafter"/>
</dbReference>
<dbReference type="PROSITE" id="PS00973">
    <property type="entry name" value="USP_2"/>
    <property type="match status" value="1"/>
</dbReference>
<feature type="domain" description="USP" evidence="2">
    <location>
        <begin position="1422"/>
        <end position="1747"/>
    </location>
</feature>
<keyword evidence="3" id="KW-0496">Mitochondrion</keyword>
<evidence type="ECO:0000313" key="4">
    <source>
        <dbReference type="Proteomes" id="UP000290189"/>
    </source>
</evidence>
<organism evidence="3 4">
    <name type="scientific">Plasmodiophora brassicae</name>
    <name type="common">Clubroot disease agent</name>
    <dbReference type="NCBI Taxonomy" id="37360"/>
    <lineage>
        <taxon>Eukaryota</taxon>
        <taxon>Sar</taxon>
        <taxon>Rhizaria</taxon>
        <taxon>Endomyxa</taxon>
        <taxon>Phytomyxea</taxon>
        <taxon>Plasmodiophorida</taxon>
        <taxon>Plasmodiophoridae</taxon>
        <taxon>Plasmodiophora</taxon>
    </lineage>
</organism>
<dbReference type="EMBL" id="OVEO01000013">
    <property type="protein sequence ID" value="SPR00153.1"/>
    <property type="molecule type" value="Genomic_DNA"/>
</dbReference>
<dbReference type="Proteomes" id="UP000290189">
    <property type="component" value="Unassembled WGS sequence"/>
</dbReference>
<sequence>MADPTTVDGEERSIGLDDSDGAEETSVVDGQTDPAEPPVAAAVEPDDTLSELVTISCALAGCRSGSESIVDVECEAVKAMLSMTPHLDGVLGALSDERNSRFASIDDFLSESQRYLLKSLMPSAIRVAVSRAPSTPEDLEVFVNFMERCLRVVIAALPFVCVEHAECLALLFGVQIADPLADSPERVRQPPGQQLRQPGQAALYAGTRASGDSLGFSSPKDMSTEYARHDIPPSVLSPILLHIVNFFGLHGGFTALLCVIKSRHHRLTIDALQKLLETVVTLRSVLHPSFKQLLAQSLSRVTFAFFLDRDPEFFKSSNIQDVANVVGLVEQMLVSVQPQSSPVRSIVEPFWLDFLIDLFRSPYLDKRIFVLNEIGAVCMKLVARDVPPVRPESTVRAAYNYLSSTWILQNNILSEVFAGHDEVIRRSVPLIKFLHSQGALEFSHLQELWRIACDSTHHQSKQHIAYRILSNIMDVLNREQLNCLLDLFSHKAVTSYDVPFLSAVERGLQLLWTALFDGGNSCSNETLEAFVRLLSNSSGERFRMRVLEDCIRNLQTGDNVATTCTIIKRIICLYPSSASWLNSVVGASSSRRSVIELLETNYSLLDTVLETLARSTGSETTDHIQSLVVFYVSSSLITLKRTQLDRLWTHMVENAASSEKPDSFFTWLRETCELSTQNVVPNTSPVFSDTDLRYLLMDKILHQLPASALSEPAFSLIEFLFVTVGCRIGWLKYRSTGSRQKLYSANLEPVHTALDYLFEVSVCHKVPKIANRAREIVAELLGSSANQDALYSWFVKRCLSNCDDSQHLALLSSILQARSEVLSTTSLPSPVRKKIRVVPDDVFGVGAFSVDLDSSISVMDLWSAIHYRLVREGIGIGINDIIVTLARNGTPITSSGEPVFTLGIADNDIFEVSRAPCALARYSCPPAGSQFSSTIPEPRHLPRSELAESAKRVRTAYIHKQRLQNFVSQLYEEPSDNIVDLSILDDDECYYKLFQMESDDAWTVLSLLPLHSKTLALIDNLEGHFEEIFAPTTPFQMLYALNICIAKVAQPTLDASWVSSFVERMLGKLIELMLDPLFTTIDPVVSLVFQLVYDLYSLDPDFKSLDASGRSLRVASSPEFLTHAANICTAALVRSFPHEAIADESLQPIAAVHIVAVSDQVAVEATRLLAGCARTVPDMGSMIRSRTVSPQWVEFVSVQLRSRDARLQCCSALFAIGLTNIDLTILPMLRAQPLQVTPDGDICGRGDPPESLFERNAVAGPYCIDALLLFAAEPSVDPTSLEKTWDFLESRIVRYDPDIDMEDWRCDDDLAVIRCLRRIVSAQKLPFLDDNSWTSHVLRLIKSRVLALPRRARRLKESDLGRRDIRIGVMSLVLDIVALQAPRTAFDVVHLLAHLPEWGFHGGTPLASYHPSQWERAPTTPVGLKNQGATCYMNSFLQLLFSTASFREGILSEPIADPPVSHPDQLLAELKVVFGQLLASHRKWHDPVSLCQALRDDMGEFLNNWNEQKDVHEFANSIMDQLLPDGQSHSRIGPTERDRMWGFRGCLVNQMISQECRHRSERLEPFFTASLTVANNANLAASLSLFVEGEVLETDNKWMCAECNQKVPAIKRTCFQASSLPEHLILHLKRFEYDFDAMRKFKINDYFEFPMEFSMLPFTDVGIDNTGDGSDDEYLYRLVGVLVHTGVADAGHYYMFGSHSDGRWFQWNDAVVTEFDVNQLPAECFGGVDPGGNMRPNSAYLLLYDRVLLAGKRRERVVSLAAVPSQVQNLVKVSNVQFAREKQLFDSRFMTWLWHLIDLSWPGLLRGYNSLHTRYAALDEPCDKGASDESELGLAESETGENCVALAMQYTTEVVIRSVDCSSFPYWLWLIQRMISVSKRAAVWVVHKVAEDMPWFRLFSMQFPIADGRCAFIDLVIGALQRVGADDPHVRQFLSNIVRDVLPSHTEVLRLLRGLSSLPGYADLLLSLNALDKVVGMLLKPDSLPAPGSWLDHVSYISTHLVHQCLNRNSSLPEALHQDKTWGYLLEDQITWTGQHVGRPFIAVAARIARATGADPFIKRAVAGLTISHTRRSFRLRLLSELVSDAIDTGSASTLDRILTRMMALMDQCLASGATHDALLLDCLHWTTTHAFSAGPVAAWLHDHPATWQRVASAIVSAGPSS</sequence>
<proteinExistence type="predicted"/>
<dbReference type="Pfam" id="PF00443">
    <property type="entry name" value="UCH"/>
    <property type="match status" value="1"/>
</dbReference>
<dbReference type="GO" id="GO:0016579">
    <property type="term" value="P:protein deubiquitination"/>
    <property type="evidence" value="ECO:0007669"/>
    <property type="project" value="InterPro"/>
</dbReference>
<evidence type="ECO:0000313" key="3">
    <source>
        <dbReference type="EMBL" id="SPR00153.1"/>
    </source>
</evidence>
<dbReference type="InterPro" id="IPR028889">
    <property type="entry name" value="USP"/>
</dbReference>
<dbReference type="PANTHER" id="PTHR24006:SF827">
    <property type="entry name" value="UBIQUITIN CARBOXYL-TERMINAL HYDROLASE 34"/>
    <property type="match status" value="1"/>
</dbReference>
<protein>
    <recommendedName>
        <fullName evidence="2">USP domain-containing protein</fullName>
    </recommendedName>
</protein>
<reference evidence="3 4" key="1">
    <citation type="submission" date="2018-03" db="EMBL/GenBank/DDBJ databases">
        <authorList>
            <person name="Fogelqvist J."/>
        </authorList>
    </citation>
    <scope>NUCLEOTIDE SEQUENCE [LARGE SCALE GENOMIC DNA]</scope>
</reference>
<feature type="region of interest" description="Disordered" evidence="1">
    <location>
        <begin position="1"/>
        <end position="37"/>
    </location>
</feature>
<dbReference type="InterPro" id="IPR038765">
    <property type="entry name" value="Papain-like_cys_pep_sf"/>
</dbReference>
<dbReference type="PROSITE" id="PS00972">
    <property type="entry name" value="USP_1"/>
    <property type="match status" value="1"/>
</dbReference>
<evidence type="ECO:0000256" key="1">
    <source>
        <dbReference type="SAM" id="MobiDB-lite"/>
    </source>
</evidence>
<gene>
    <name evidence="3" type="ORF">PLBR_LOCUS7368</name>
</gene>
<accession>A0A3P3YIW9</accession>
<dbReference type="InterPro" id="IPR001394">
    <property type="entry name" value="Peptidase_C19_UCH"/>
</dbReference>
<dbReference type="PANTHER" id="PTHR24006">
    <property type="entry name" value="UBIQUITIN CARBOXYL-TERMINAL HYDROLASE"/>
    <property type="match status" value="1"/>
</dbReference>
<geneLocation type="mitochondrion" evidence="3"/>
<dbReference type="GO" id="GO:0005634">
    <property type="term" value="C:nucleus"/>
    <property type="evidence" value="ECO:0007669"/>
    <property type="project" value="TreeGrafter"/>
</dbReference>